<dbReference type="Proteomes" id="UP000008898">
    <property type="component" value="Chromosome"/>
</dbReference>
<gene>
    <name evidence="1" type="ordered locus">zobellia_3913</name>
</gene>
<organism evidence="1 2">
    <name type="scientific">Zobellia galactanivorans (strain DSM 12802 / CCUG 47099 / CIP 106680 / NCIMB 13871 / Dsij)</name>
    <dbReference type="NCBI Taxonomy" id="63186"/>
    <lineage>
        <taxon>Bacteria</taxon>
        <taxon>Pseudomonadati</taxon>
        <taxon>Bacteroidota</taxon>
        <taxon>Flavobacteriia</taxon>
        <taxon>Flavobacteriales</taxon>
        <taxon>Flavobacteriaceae</taxon>
        <taxon>Zobellia</taxon>
    </lineage>
</organism>
<dbReference type="STRING" id="63186.ZOBELLIA_3913"/>
<proteinExistence type="predicted"/>
<accession>G0L2C8</accession>
<name>G0L2C8_ZOBGA</name>
<dbReference type="EMBL" id="FP476056">
    <property type="protein sequence ID" value="CAZ98051.1"/>
    <property type="molecule type" value="Genomic_DNA"/>
</dbReference>
<reference evidence="2" key="1">
    <citation type="submission" date="2009-07" db="EMBL/GenBank/DDBJ databases">
        <title>Complete genome sequence of Zobellia galactanivorans Dsij.</title>
        <authorList>
            <consortium name="Genoscope - CEA"/>
        </authorList>
    </citation>
    <scope>NUCLEOTIDE SEQUENCE [LARGE SCALE GENOMIC DNA]</scope>
    <source>
        <strain evidence="2">DSM 12802 / CCUG 47099 / CIP 106680 / NCIMB 13871 / Dsij</strain>
    </source>
</reference>
<dbReference type="RefSeq" id="WP_013995241.1">
    <property type="nucleotide sequence ID" value="NC_015844.1"/>
</dbReference>
<dbReference type="KEGG" id="zga:ZOBELLIA_3913"/>
<dbReference type="HOGENOM" id="CLU_2793200_0_0_10"/>
<reference evidence="1 2" key="2">
    <citation type="journal article" date="2012" name="Environ. Microbiol.">
        <title>Characterization of the first alginolytic operons in a marine bacterium: from their emergence in marine Flavobacteriia to their independent transfers to marine Proteobacteria and human gut Bacteroides.</title>
        <authorList>
            <person name="Thomas F."/>
            <person name="Barbeyron T."/>
            <person name="Tonon T."/>
            <person name="Genicot S."/>
            <person name="Czjzek M."/>
            <person name="Michel G."/>
        </authorList>
    </citation>
    <scope>NUCLEOTIDE SEQUENCE [LARGE SCALE GENOMIC DNA]</scope>
    <source>
        <strain evidence="2">DSM 12802 / CCUG 47099 / CIP 106680 / NCIMB 13871 / Dsij</strain>
    </source>
</reference>
<protein>
    <recommendedName>
        <fullName evidence="3">50S ribosomal protein L29</fullName>
    </recommendedName>
</protein>
<evidence type="ECO:0008006" key="3">
    <source>
        <dbReference type="Google" id="ProtNLM"/>
    </source>
</evidence>
<evidence type="ECO:0000313" key="1">
    <source>
        <dbReference type="EMBL" id="CAZ98051.1"/>
    </source>
</evidence>
<sequence>MKIADLSIADCKSAIDFIEELKNNRLELLKTQDLDSNKDDTIKSLHELQYNIRNSLFKRLMKMRTKLE</sequence>
<keyword evidence="2" id="KW-1185">Reference proteome</keyword>
<dbReference type="AlphaFoldDB" id="G0L2C8"/>
<evidence type="ECO:0000313" key="2">
    <source>
        <dbReference type="Proteomes" id="UP000008898"/>
    </source>
</evidence>